<dbReference type="AlphaFoldDB" id="A0A554A269"/>
<dbReference type="OrthoDB" id="9794183at2"/>
<dbReference type="PANTHER" id="PTHR36114:SF1">
    <property type="entry name" value="16.7 KDA PROTEIN IN WHIE LOCUS"/>
    <property type="match status" value="1"/>
</dbReference>
<evidence type="ECO:0000313" key="2">
    <source>
        <dbReference type="EMBL" id="TSB47787.1"/>
    </source>
</evidence>
<dbReference type="InterPro" id="IPR013096">
    <property type="entry name" value="Cupin_2"/>
</dbReference>
<protein>
    <submittedName>
        <fullName evidence="2">Cupin domain-containing protein</fullName>
    </submittedName>
</protein>
<dbReference type="CDD" id="cd02226">
    <property type="entry name" value="cupin_YdbB-like"/>
    <property type="match status" value="1"/>
</dbReference>
<reference evidence="2 3" key="1">
    <citation type="submission" date="2019-07" db="EMBL/GenBank/DDBJ databases">
        <authorList>
            <person name="Park Y.J."/>
            <person name="Jeong S.E."/>
            <person name="Jung H.S."/>
        </authorList>
    </citation>
    <scope>NUCLEOTIDE SEQUENCE [LARGE SCALE GENOMIC DNA]</scope>
    <source>
        <strain evidence="3">P16(2019)</strain>
    </source>
</reference>
<dbReference type="Gene3D" id="2.60.120.10">
    <property type="entry name" value="Jelly Rolls"/>
    <property type="match status" value="1"/>
</dbReference>
<feature type="domain" description="Cupin type-2" evidence="1">
    <location>
        <begin position="40"/>
        <end position="91"/>
    </location>
</feature>
<organism evidence="2 3">
    <name type="scientific">Alkalicoccobacillus porphyridii</name>
    <dbReference type="NCBI Taxonomy" id="2597270"/>
    <lineage>
        <taxon>Bacteria</taxon>
        <taxon>Bacillati</taxon>
        <taxon>Bacillota</taxon>
        <taxon>Bacilli</taxon>
        <taxon>Bacillales</taxon>
        <taxon>Bacillaceae</taxon>
        <taxon>Alkalicoccobacillus</taxon>
    </lineage>
</organism>
<dbReference type="InterPro" id="IPR014710">
    <property type="entry name" value="RmlC-like_jellyroll"/>
</dbReference>
<accession>A0A554A269</accession>
<dbReference type="Pfam" id="PF07883">
    <property type="entry name" value="Cupin_2"/>
    <property type="match status" value="1"/>
</dbReference>
<sequence length="111" mass="12730">MIQGKVNIKQLTDKIEKQHENFLLASTNDHCVRVAVFEGVYGWHSHPNSDESFLVLEGELIIDIEGEDEPVVLKPNDFYSIYAGTVHRTRSTCRTVNLCFEKEEAETVFMK</sequence>
<dbReference type="PANTHER" id="PTHR36114">
    <property type="entry name" value="16.7 KDA PROTEIN IN WHIE LOCUS"/>
    <property type="match status" value="1"/>
</dbReference>
<dbReference type="InterPro" id="IPR052044">
    <property type="entry name" value="PKS_Associated_Protein"/>
</dbReference>
<dbReference type="Proteomes" id="UP000318521">
    <property type="component" value="Unassembled WGS sequence"/>
</dbReference>
<proteinExistence type="predicted"/>
<evidence type="ECO:0000259" key="1">
    <source>
        <dbReference type="Pfam" id="PF07883"/>
    </source>
</evidence>
<name>A0A554A269_9BACI</name>
<gene>
    <name evidence="2" type="ORF">FN960_04525</name>
</gene>
<dbReference type="EMBL" id="VLXZ01000002">
    <property type="protein sequence ID" value="TSB47787.1"/>
    <property type="molecule type" value="Genomic_DNA"/>
</dbReference>
<comment type="caution">
    <text evidence="2">The sequence shown here is derived from an EMBL/GenBank/DDBJ whole genome shotgun (WGS) entry which is preliminary data.</text>
</comment>
<evidence type="ECO:0000313" key="3">
    <source>
        <dbReference type="Proteomes" id="UP000318521"/>
    </source>
</evidence>
<keyword evidence="3" id="KW-1185">Reference proteome</keyword>
<dbReference type="SUPFAM" id="SSF51182">
    <property type="entry name" value="RmlC-like cupins"/>
    <property type="match status" value="1"/>
</dbReference>
<dbReference type="RefSeq" id="WP_143847344.1">
    <property type="nucleotide sequence ID" value="NZ_VLXZ01000002.1"/>
</dbReference>
<dbReference type="InterPro" id="IPR011051">
    <property type="entry name" value="RmlC_Cupin_sf"/>
</dbReference>